<evidence type="ECO:0000259" key="1">
    <source>
        <dbReference type="Pfam" id="PF07727"/>
    </source>
</evidence>
<dbReference type="Gene3D" id="3.30.70.270">
    <property type="match status" value="1"/>
</dbReference>
<dbReference type="Gramene" id="C.cajan_12539.t">
    <property type="protein sequence ID" value="C.cajan_12539.t.cds1"/>
    <property type="gene ID" value="C.cajan_12539"/>
</dbReference>
<name>A0A151THW7_CAJCA</name>
<dbReference type="Proteomes" id="UP000075243">
    <property type="component" value="Chromosome 6"/>
</dbReference>
<evidence type="ECO:0000313" key="3">
    <source>
        <dbReference type="Proteomes" id="UP000075243"/>
    </source>
</evidence>
<dbReference type="InterPro" id="IPR043128">
    <property type="entry name" value="Rev_trsase/Diguanyl_cyclase"/>
</dbReference>
<dbReference type="InterPro" id="IPR043502">
    <property type="entry name" value="DNA/RNA_pol_sf"/>
</dbReference>
<keyword evidence="3" id="KW-1185">Reference proteome</keyword>
<dbReference type="AlphaFoldDB" id="A0A151THW7"/>
<reference evidence="2 3" key="1">
    <citation type="journal article" date="2012" name="Nat. Biotechnol.">
        <title>Draft genome sequence of pigeonpea (Cajanus cajan), an orphan legume crop of resource-poor farmers.</title>
        <authorList>
            <person name="Varshney R.K."/>
            <person name="Chen W."/>
            <person name="Li Y."/>
            <person name="Bharti A.K."/>
            <person name="Saxena R.K."/>
            <person name="Schlueter J.A."/>
            <person name="Donoghue M.T."/>
            <person name="Azam S."/>
            <person name="Fan G."/>
            <person name="Whaley A.M."/>
            <person name="Farmer A.D."/>
            <person name="Sheridan J."/>
            <person name="Iwata A."/>
            <person name="Tuteja R."/>
            <person name="Penmetsa R.V."/>
            <person name="Wu W."/>
            <person name="Upadhyaya H.D."/>
            <person name="Yang S.P."/>
            <person name="Shah T."/>
            <person name="Saxena K.B."/>
            <person name="Michael T."/>
            <person name="McCombie W.R."/>
            <person name="Yang B."/>
            <person name="Zhang G."/>
            <person name="Yang H."/>
            <person name="Wang J."/>
            <person name="Spillane C."/>
            <person name="Cook D.R."/>
            <person name="May G.D."/>
            <person name="Xu X."/>
            <person name="Jackson S.A."/>
        </authorList>
    </citation>
    <scope>NUCLEOTIDE SEQUENCE [LARGE SCALE GENOMIC DNA]</scope>
    <source>
        <strain evidence="3">cv. Asha</strain>
    </source>
</reference>
<proteinExistence type="predicted"/>
<gene>
    <name evidence="2" type="ORF">KK1_012922</name>
</gene>
<dbReference type="CDD" id="cd09272">
    <property type="entry name" value="RNase_HI_RT_Ty1"/>
    <property type="match status" value="1"/>
</dbReference>
<dbReference type="OMA" id="RNETWEP"/>
<evidence type="ECO:0000313" key="2">
    <source>
        <dbReference type="EMBL" id="KYP66622.1"/>
    </source>
</evidence>
<dbReference type="PANTHER" id="PTHR11439:SF515">
    <property type="entry name" value="GAG-POL POLYPROTEIN"/>
    <property type="match status" value="1"/>
</dbReference>
<dbReference type="InterPro" id="IPR013103">
    <property type="entry name" value="RVT_2"/>
</dbReference>
<dbReference type="PANTHER" id="PTHR11439">
    <property type="entry name" value="GAG-POL-RELATED RETROTRANSPOSON"/>
    <property type="match status" value="1"/>
</dbReference>
<dbReference type="Gene3D" id="3.10.10.10">
    <property type="entry name" value="HIV Type 1 Reverse Transcriptase, subunit A, domain 1"/>
    <property type="match status" value="1"/>
</dbReference>
<dbReference type="SUPFAM" id="SSF56672">
    <property type="entry name" value="DNA/RNA polymerases"/>
    <property type="match status" value="1"/>
</dbReference>
<feature type="domain" description="Reverse transcriptase Ty1/copia-type" evidence="1">
    <location>
        <begin position="11"/>
        <end position="254"/>
    </location>
</feature>
<sequence>MKEELASIERNETWEPAWLPKGKKPIDLKWVFRIKKNPDGTIAKYKARLVARGFLQKEGVDYDEVFAPVARLETVRIITAVASFNSWPMYQLDVKSAFLNGFLEEEVYVTPPPGFSTSEDGRKVYKLKKALYGLKQAPRAWNKRIDNFLQKIDFVKSKVEYGVYTLTKGDNVVIICLYVDDLLITGSNEKLIQEVKKKMMQEFEMTDLGRMSYFLGLEFRDTEAGLILHQKKYATEMLKRFNMLNCNAAVTPMETGLKLVSNSEEKQVNPTLFKQIVGSLRYLCNSRPDISFAVGMISRFMSDPRLSHLLAAKRVLRYIRGTLEFGLLFPKKHDQQKVELVGFSESDWSGDAEDRRSTAGYLFKFLGVPISWSSKKQSVVAQSSCEAEYIAAASAACQAAWIRFLLKDLKVKLNSTVKLQVDNKYAINLASNPIAHGRTKHIETKFHYIRDQVEKKKIELQYCSTEQQAGDVLTKALGGHKFKMMRELLGVINMDNLN</sequence>
<dbReference type="EMBL" id="CM003608">
    <property type="protein sequence ID" value="KYP66622.1"/>
    <property type="molecule type" value="Genomic_DNA"/>
</dbReference>
<organism evidence="2 3">
    <name type="scientific">Cajanus cajan</name>
    <name type="common">Pigeon pea</name>
    <name type="synonym">Cajanus indicus</name>
    <dbReference type="NCBI Taxonomy" id="3821"/>
    <lineage>
        <taxon>Eukaryota</taxon>
        <taxon>Viridiplantae</taxon>
        <taxon>Streptophyta</taxon>
        <taxon>Embryophyta</taxon>
        <taxon>Tracheophyta</taxon>
        <taxon>Spermatophyta</taxon>
        <taxon>Magnoliopsida</taxon>
        <taxon>eudicotyledons</taxon>
        <taxon>Gunneridae</taxon>
        <taxon>Pentapetalae</taxon>
        <taxon>rosids</taxon>
        <taxon>fabids</taxon>
        <taxon>Fabales</taxon>
        <taxon>Fabaceae</taxon>
        <taxon>Papilionoideae</taxon>
        <taxon>50 kb inversion clade</taxon>
        <taxon>NPAAA clade</taxon>
        <taxon>indigoferoid/millettioid clade</taxon>
        <taxon>Phaseoleae</taxon>
        <taxon>Cajanus</taxon>
    </lineage>
</organism>
<protein>
    <submittedName>
        <fullName evidence="2">Copia protein</fullName>
    </submittedName>
</protein>
<accession>A0A151THW7</accession>
<dbReference type="Pfam" id="PF07727">
    <property type="entry name" value="RVT_2"/>
    <property type="match status" value="1"/>
</dbReference>